<sequence length="117" mass="12181">NGIERPLRVNDSSNEASSSSANNISLSNVRSASTSAGGLPGSSSHSGVTSLNAPKRLFSPSNSTAPCNGNLMTRSSIDSAGCGSEFARSPDDAVYAPHRFGWSFERLVLLILLLLLV</sequence>
<reference evidence="4" key="1">
    <citation type="submission" date="2017-02" db="UniProtKB">
        <authorList>
            <consortium name="WormBaseParasite"/>
        </authorList>
    </citation>
    <scope>IDENTIFICATION</scope>
</reference>
<proteinExistence type="predicted"/>
<name>A0A0M3JEM1_ANISI</name>
<gene>
    <name evidence="2" type="ORF">ASIM_LOCUS5853</name>
</gene>
<feature type="region of interest" description="Disordered" evidence="1">
    <location>
        <begin position="1"/>
        <end position="64"/>
    </location>
</feature>
<reference evidence="2 3" key="2">
    <citation type="submission" date="2018-11" db="EMBL/GenBank/DDBJ databases">
        <authorList>
            <consortium name="Pathogen Informatics"/>
        </authorList>
    </citation>
    <scope>NUCLEOTIDE SEQUENCE [LARGE SCALE GENOMIC DNA]</scope>
</reference>
<feature type="compositionally biased region" description="Low complexity" evidence="1">
    <location>
        <begin position="10"/>
        <end position="28"/>
    </location>
</feature>
<evidence type="ECO:0000313" key="3">
    <source>
        <dbReference type="Proteomes" id="UP000267096"/>
    </source>
</evidence>
<evidence type="ECO:0000256" key="1">
    <source>
        <dbReference type="SAM" id="MobiDB-lite"/>
    </source>
</evidence>
<dbReference type="Proteomes" id="UP000267096">
    <property type="component" value="Unassembled WGS sequence"/>
</dbReference>
<evidence type="ECO:0000313" key="2">
    <source>
        <dbReference type="EMBL" id="VDK26168.1"/>
    </source>
</evidence>
<feature type="compositionally biased region" description="Polar residues" evidence="1">
    <location>
        <begin position="29"/>
        <end position="52"/>
    </location>
</feature>
<protein>
    <submittedName>
        <fullName evidence="4">CG326</fullName>
    </submittedName>
</protein>
<keyword evidence="3" id="KW-1185">Reference proteome</keyword>
<evidence type="ECO:0000313" key="4">
    <source>
        <dbReference type="WBParaSite" id="ASIM_0000606701-mRNA-1"/>
    </source>
</evidence>
<dbReference type="AlphaFoldDB" id="A0A0M3JEM1"/>
<dbReference type="WBParaSite" id="ASIM_0000606701-mRNA-1">
    <property type="protein sequence ID" value="ASIM_0000606701-mRNA-1"/>
    <property type="gene ID" value="ASIM_0000606701"/>
</dbReference>
<organism evidence="4">
    <name type="scientific">Anisakis simplex</name>
    <name type="common">Herring worm</name>
    <dbReference type="NCBI Taxonomy" id="6269"/>
    <lineage>
        <taxon>Eukaryota</taxon>
        <taxon>Metazoa</taxon>
        <taxon>Ecdysozoa</taxon>
        <taxon>Nematoda</taxon>
        <taxon>Chromadorea</taxon>
        <taxon>Rhabditida</taxon>
        <taxon>Spirurina</taxon>
        <taxon>Ascaridomorpha</taxon>
        <taxon>Ascaridoidea</taxon>
        <taxon>Anisakidae</taxon>
        <taxon>Anisakis</taxon>
        <taxon>Anisakis simplex complex</taxon>
    </lineage>
</organism>
<accession>A0A0M3JEM1</accession>
<dbReference type="EMBL" id="UYRR01011983">
    <property type="protein sequence ID" value="VDK26168.1"/>
    <property type="molecule type" value="Genomic_DNA"/>
</dbReference>